<feature type="region of interest" description="Disordered" evidence="1">
    <location>
        <begin position="1"/>
        <end position="25"/>
    </location>
</feature>
<feature type="transmembrane region" description="Helical" evidence="2">
    <location>
        <begin position="341"/>
        <end position="363"/>
    </location>
</feature>
<feature type="transmembrane region" description="Helical" evidence="2">
    <location>
        <begin position="145"/>
        <end position="164"/>
    </location>
</feature>
<comment type="caution">
    <text evidence="3">The sequence shown here is derived from an EMBL/GenBank/DDBJ whole genome shotgun (WGS) entry which is preliminary data.</text>
</comment>
<proteinExistence type="predicted"/>
<dbReference type="AlphaFoldDB" id="A0A2V3U4H3"/>
<feature type="transmembrane region" description="Helical" evidence="2">
    <location>
        <begin position="33"/>
        <end position="56"/>
    </location>
</feature>
<feature type="transmembrane region" description="Helical" evidence="2">
    <location>
        <begin position="111"/>
        <end position="133"/>
    </location>
</feature>
<keyword evidence="4" id="KW-1185">Reference proteome</keyword>
<keyword evidence="2" id="KW-0812">Transmembrane</keyword>
<feature type="transmembrane region" description="Helical" evidence="2">
    <location>
        <begin position="68"/>
        <end position="91"/>
    </location>
</feature>
<dbReference type="InterPro" id="IPR004711">
    <property type="entry name" value="Benzoate_Transporter"/>
</dbReference>
<protein>
    <submittedName>
        <fullName evidence="3">Benzoate membrane transport protein</fullName>
    </submittedName>
</protein>
<feature type="transmembrane region" description="Helical" evidence="2">
    <location>
        <begin position="170"/>
        <end position="188"/>
    </location>
</feature>
<accession>A0A2V3U4H3</accession>
<feature type="transmembrane region" description="Helical" evidence="2">
    <location>
        <begin position="311"/>
        <end position="334"/>
    </location>
</feature>
<sequence>MNQQAIYSSDDARTPVAAPPPPPSPGSALVQPLAAGALAAVVGFASAFTIVLQGLAGVGATPEQAASGLLVLCVGQGLLAIVFGLISRQPISFAWSTPGAALLMGAGVPQGGFGVAVTAFLLTGLLIVVAGIWRPLGRAASAIPLHLANAMLAGVLLELCLAPVRAVATLPLLALPIVAAWALGWTFARRFAVPIAVATTAIIVALATPIPAEAWAHLWPQAVFVKPVWDLLPALGLAIPLFIVTMASQNVPGLAVLRSNGYDIAVRPVFVATGVASWVVALFGGHGLNLSAITAALCAGPEAGQDPARRYIASVTTGIVYIPLGLGVGFAAAFIAASPPLLIQAVAGLALLTSLAAALASALSREAVRLSALVTFVTTASGISIFGVGAAFWGLVAGGLMLMLERRQQHTP</sequence>
<dbReference type="Pfam" id="PF03594">
    <property type="entry name" value="BenE"/>
    <property type="match status" value="1"/>
</dbReference>
<dbReference type="PANTHER" id="PTHR30199">
    <property type="entry name" value="MFS FAMILY TRANSPORTER, PREDICTED SUBSTRATE BENZOATE"/>
    <property type="match status" value="1"/>
</dbReference>
<reference evidence="3 4" key="1">
    <citation type="submission" date="2018-05" db="EMBL/GenBank/DDBJ databases">
        <title>Genomic Encyclopedia of Type Strains, Phase IV (KMG-IV): sequencing the most valuable type-strain genomes for metagenomic binning, comparative biology and taxonomic classification.</title>
        <authorList>
            <person name="Goeker M."/>
        </authorList>
    </citation>
    <scope>NUCLEOTIDE SEQUENCE [LARGE SCALE GENOMIC DNA]</scope>
    <source>
        <strain evidence="3 4">DSM 6462</strain>
    </source>
</reference>
<dbReference type="PANTHER" id="PTHR30199:SF0">
    <property type="entry name" value="INNER MEMBRANE PROTEIN YDCO"/>
    <property type="match status" value="1"/>
</dbReference>
<feature type="transmembrane region" description="Helical" evidence="2">
    <location>
        <begin position="232"/>
        <end position="257"/>
    </location>
</feature>
<evidence type="ECO:0000313" key="3">
    <source>
        <dbReference type="EMBL" id="PXW57401.1"/>
    </source>
</evidence>
<name>A0A2V3U4H3_9HYPH</name>
<dbReference type="GO" id="GO:0005886">
    <property type="term" value="C:plasma membrane"/>
    <property type="evidence" value="ECO:0007669"/>
    <property type="project" value="TreeGrafter"/>
</dbReference>
<feature type="transmembrane region" description="Helical" evidence="2">
    <location>
        <begin position="269"/>
        <end position="291"/>
    </location>
</feature>
<evidence type="ECO:0000256" key="1">
    <source>
        <dbReference type="SAM" id="MobiDB-lite"/>
    </source>
</evidence>
<dbReference type="OrthoDB" id="9792424at2"/>
<dbReference type="RefSeq" id="WP_110375970.1">
    <property type="nucleotide sequence ID" value="NZ_JAHBRY010000001.1"/>
</dbReference>
<dbReference type="Proteomes" id="UP000248021">
    <property type="component" value="Unassembled WGS sequence"/>
</dbReference>
<dbReference type="EMBL" id="QJJK01000007">
    <property type="protein sequence ID" value="PXW57401.1"/>
    <property type="molecule type" value="Genomic_DNA"/>
</dbReference>
<keyword evidence="2" id="KW-1133">Transmembrane helix</keyword>
<dbReference type="NCBIfam" id="TIGR00843">
    <property type="entry name" value="benE"/>
    <property type="match status" value="1"/>
</dbReference>
<keyword evidence="2" id="KW-0472">Membrane</keyword>
<dbReference type="GO" id="GO:0042925">
    <property type="term" value="F:benzoate transmembrane transporter activity"/>
    <property type="evidence" value="ECO:0007669"/>
    <property type="project" value="InterPro"/>
</dbReference>
<organism evidence="3 4">
    <name type="scientific">Chelatococcus asaccharovorans</name>
    <dbReference type="NCBI Taxonomy" id="28210"/>
    <lineage>
        <taxon>Bacteria</taxon>
        <taxon>Pseudomonadati</taxon>
        <taxon>Pseudomonadota</taxon>
        <taxon>Alphaproteobacteria</taxon>
        <taxon>Hyphomicrobiales</taxon>
        <taxon>Chelatococcaceae</taxon>
        <taxon>Chelatococcus</taxon>
    </lineage>
</organism>
<feature type="transmembrane region" description="Helical" evidence="2">
    <location>
        <begin position="195"/>
        <end position="212"/>
    </location>
</feature>
<gene>
    <name evidence="3" type="ORF">C7450_107442</name>
</gene>
<evidence type="ECO:0000313" key="4">
    <source>
        <dbReference type="Proteomes" id="UP000248021"/>
    </source>
</evidence>
<evidence type="ECO:0000256" key="2">
    <source>
        <dbReference type="SAM" id="Phobius"/>
    </source>
</evidence>
<feature type="transmembrane region" description="Helical" evidence="2">
    <location>
        <begin position="383"/>
        <end position="404"/>
    </location>
</feature>